<feature type="compositionally biased region" description="Low complexity" evidence="1">
    <location>
        <begin position="74"/>
        <end position="92"/>
    </location>
</feature>
<accession>A0A8S4RUK4</accession>
<evidence type="ECO:0000256" key="1">
    <source>
        <dbReference type="SAM" id="MobiDB-lite"/>
    </source>
</evidence>
<dbReference type="OrthoDB" id="8197931at2759"/>
<dbReference type="AlphaFoldDB" id="A0A8S4RUK4"/>
<dbReference type="EMBL" id="CAKXAJ010025522">
    <property type="protein sequence ID" value="CAH2240466.1"/>
    <property type="molecule type" value="Genomic_DNA"/>
</dbReference>
<keyword evidence="3" id="KW-1185">Reference proteome</keyword>
<organism evidence="2 3">
    <name type="scientific">Pararge aegeria aegeria</name>
    <dbReference type="NCBI Taxonomy" id="348720"/>
    <lineage>
        <taxon>Eukaryota</taxon>
        <taxon>Metazoa</taxon>
        <taxon>Ecdysozoa</taxon>
        <taxon>Arthropoda</taxon>
        <taxon>Hexapoda</taxon>
        <taxon>Insecta</taxon>
        <taxon>Pterygota</taxon>
        <taxon>Neoptera</taxon>
        <taxon>Endopterygota</taxon>
        <taxon>Lepidoptera</taxon>
        <taxon>Glossata</taxon>
        <taxon>Ditrysia</taxon>
        <taxon>Papilionoidea</taxon>
        <taxon>Nymphalidae</taxon>
        <taxon>Satyrinae</taxon>
        <taxon>Satyrini</taxon>
        <taxon>Parargina</taxon>
        <taxon>Pararge</taxon>
    </lineage>
</organism>
<sequence length="139" mass="15351">AWDAGVRPKTEEAAVRRVAERNALRCSLLKSEARKKQQPKQETTSLSERIRLLTCDVEDEDQREDQRSSHPGASIDKFSSSSEKLSDKSYNSIDKNNEKAFGSASSSSSSSTLSAPVLTRQHPPDLGDVHQEPQKVPIS</sequence>
<proteinExistence type="predicted"/>
<feature type="compositionally biased region" description="Low complexity" evidence="1">
    <location>
        <begin position="103"/>
        <end position="115"/>
    </location>
</feature>
<name>A0A8S4RUK4_9NEOP</name>
<evidence type="ECO:0000313" key="3">
    <source>
        <dbReference type="Proteomes" id="UP000838756"/>
    </source>
</evidence>
<comment type="caution">
    <text evidence="2">The sequence shown here is derived from an EMBL/GenBank/DDBJ whole genome shotgun (WGS) entry which is preliminary data.</text>
</comment>
<gene>
    <name evidence="2" type="primary">jg21815</name>
    <name evidence="2" type="ORF">PAEG_LOCUS17049</name>
</gene>
<feature type="region of interest" description="Disordered" evidence="1">
    <location>
        <begin position="57"/>
        <end position="139"/>
    </location>
</feature>
<evidence type="ECO:0000313" key="2">
    <source>
        <dbReference type="EMBL" id="CAH2240466.1"/>
    </source>
</evidence>
<dbReference type="Proteomes" id="UP000838756">
    <property type="component" value="Unassembled WGS sequence"/>
</dbReference>
<reference evidence="2" key="1">
    <citation type="submission" date="2022-03" db="EMBL/GenBank/DDBJ databases">
        <authorList>
            <person name="Lindestad O."/>
        </authorList>
    </citation>
    <scope>NUCLEOTIDE SEQUENCE</scope>
</reference>
<feature type="region of interest" description="Disordered" evidence="1">
    <location>
        <begin position="31"/>
        <end position="50"/>
    </location>
</feature>
<feature type="compositionally biased region" description="Basic and acidic residues" evidence="1">
    <location>
        <begin position="122"/>
        <end position="133"/>
    </location>
</feature>
<feature type="non-terminal residue" evidence="2">
    <location>
        <position position="1"/>
    </location>
</feature>
<protein>
    <submittedName>
        <fullName evidence="2">Jg21815 protein</fullName>
    </submittedName>
</protein>